<dbReference type="Proteomes" id="UP000447434">
    <property type="component" value="Chromosome 6"/>
</dbReference>
<feature type="domain" description="HTH myb-type" evidence="4">
    <location>
        <begin position="8"/>
        <end position="58"/>
    </location>
</feature>
<comment type="caution">
    <text evidence="5">The sequence shown here is derived from an EMBL/GenBank/DDBJ whole genome shotgun (WGS) entry which is preliminary data.</text>
</comment>
<evidence type="ECO:0000256" key="2">
    <source>
        <dbReference type="ARBA" id="ARBA00023242"/>
    </source>
</evidence>
<organism evidence="5 6">
    <name type="scientific">Lupinus albus</name>
    <name type="common">White lupine</name>
    <name type="synonym">Lupinus termis</name>
    <dbReference type="NCBI Taxonomy" id="3870"/>
    <lineage>
        <taxon>Eukaryota</taxon>
        <taxon>Viridiplantae</taxon>
        <taxon>Streptophyta</taxon>
        <taxon>Embryophyta</taxon>
        <taxon>Tracheophyta</taxon>
        <taxon>Spermatophyta</taxon>
        <taxon>Magnoliopsida</taxon>
        <taxon>eudicotyledons</taxon>
        <taxon>Gunneridae</taxon>
        <taxon>Pentapetalae</taxon>
        <taxon>rosids</taxon>
        <taxon>fabids</taxon>
        <taxon>Fabales</taxon>
        <taxon>Fabaceae</taxon>
        <taxon>Papilionoideae</taxon>
        <taxon>50 kb inversion clade</taxon>
        <taxon>genistoids sensu lato</taxon>
        <taxon>core genistoids</taxon>
        <taxon>Genisteae</taxon>
        <taxon>Lupinus</taxon>
    </lineage>
</organism>
<dbReference type="OrthoDB" id="2143914at2759"/>
<proteinExistence type="predicted"/>
<dbReference type="InterPro" id="IPR050560">
    <property type="entry name" value="MYB_TF"/>
</dbReference>
<dbReference type="CDD" id="cd00167">
    <property type="entry name" value="SANT"/>
    <property type="match status" value="1"/>
</dbReference>
<accession>A0A6A4QE03</accession>
<name>A0A6A4QE03_LUPAL</name>
<gene>
    <name evidence="5" type="ORF">Lalb_Chr06g0168881</name>
</gene>
<evidence type="ECO:0000259" key="4">
    <source>
        <dbReference type="PROSITE" id="PS51294"/>
    </source>
</evidence>
<protein>
    <submittedName>
        <fullName evidence="5">Putative transcription factor MYB-HB-like family</fullName>
    </submittedName>
</protein>
<sequence length="86" mass="10071">MLLYVSNVKDSWSEEEDLILIEAHKGVGNKWAEIAKRLIGRTENTVKNHWNATKRRLYTKRRVNKHINPNGELLLNYIKQVSKNGK</sequence>
<dbReference type="InterPro" id="IPR017930">
    <property type="entry name" value="Myb_dom"/>
</dbReference>
<keyword evidence="6" id="KW-1185">Reference proteome</keyword>
<dbReference type="SUPFAM" id="SSF46689">
    <property type="entry name" value="Homeodomain-like"/>
    <property type="match status" value="1"/>
</dbReference>
<dbReference type="InterPro" id="IPR009057">
    <property type="entry name" value="Homeodomain-like_sf"/>
</dbReference>
<dbReference type="EMBL" id="WOCE01000006">
    <property type="protein sequence ID" value="KAE9612051.1"/>
    <property type="molecule type" value="Genomic_DNA"/>
</dbReference>
<evidence type="ECO:0000313" key="6">
    <source>
        <dbReference type="Proteomes" id="UP000447434"/>
    </source>
</evidence>
<dbReference type="PROSITE" id="PS51294">
    <property type="entry name" value="HTH_MYB"/>
    <property type="match status" value="1"/>
</dbReference>
<dbReference type="PANTHER" id="PTHR45614:SF273">
    <property type="entry name" value="MYB DOMAIN PROTEIN 100-RELATED"/>
    <property type="match status" value="1"/>
</dbReference>
<dbReference type="Gene3D" id="1.10.10.60">
    <property type="entry name" value="Homeodomain-like"/>
    <property type="match status" value="1"/>
</dbReference>
<dbReference type="InterPro" id="IPR001005">
    <property type="entry name" value="SANT/Myb"/>
</dbReference>
<dbReference type="PROSITE" id="PS50090">
    <property type="entry name" value="MYB_LIKE"/>
    <property type="match status" value="1"/>
</dbReference>
<dbReference type="GO" id="GO:0000978">
    <property type="term" value="F:RNA polymerase II cis-regulatory region sequence-specific DNA binding"/>
    <property type="evidence" value="ECO:0007669"/>
    <property type="project" value="TreeGrafter"/>
</dbReference>
<feature type="domain" description="Myb-like" evidence="3">
    <location>
        <begin position="9"/>
        <end position="54"/>
    </location>
</feature>
<dbReference type="AlphaFoldDB" id="A0A6A4QE03"/>
<keyword evidence="2" id="KW-0539">Nucleus</keyword>
<evidence type="ECO:0000313" key="5">
    <source>
        <dbReference type="EMBL" id="KAE9612051.1"/>
    </source>
</evidence>
<dbReference type="GO" id="GO:0000981">
    <property type="term" value="F:DNA-binding transcription factor activity, RNA polymerase II-specific"/>
    <property type="evidence" value="ECO:0007669"/>
    <property type="project" value="TreeGrafter"/>
</dbReference>
<evidence type="ECO:0000259" key="3">
    <source>
        <dbReference type="PROSITE" id="PS50090"/>
    </source>
</evidence>
<comment type="subcellular location">
    <subcellularLocation>
        <location evidence="1">Nucleus</location>
    </subcellularLocation>
</comment>
<dbReference type="PANTHER" id="PTHR45614">
    <property type="entry name" value="MYB PROTEIN-RELATED"/>
    <property type="match status" value="1"/>
</dbReference>
<evidence type="ECO:0000256" key="1">
    <source>
        <dbReference type="ARBA" id="ARBA00004123"/>
    </source>
</evidence>
<reference evidence="6" key="1">
    <citation type="journal article" date="2020" name="Nat. Commun.">
        <title>Genome sequence of the cluster root forming white lupin.</title>
        <authorList>
            <person name="Hufnagel B."/>
            <person name="Marques A."/>
            <person name="Soriano A."/>
            <person name="Marques L."/>
            <person name="Divol F."/>
            <person name="Doumas P."/>
            <person name="Sallet E."/>
            <person name="Mancinotti D."/>
            <person name="Carrere S."/>
            <person name="Marande W."/>
            <person name="Arribat S."/>
            <person name="Keller J."/>
            <person name="Huneau C."/>
            <person name="Blein T."/>
            <person name="Aime D."/>
            <person name="Laguerre M."/>
            <person name="Taylor J."/>
            <person name="Schubert V."/>
            <person name="Nelson M."/>
            <person name="Geu-Flores F."/>
            <person name="Crespi M."/>
            <person name="Gallardo-Guerrero K."/>
            <person name="Delaux P.-M."/>
            <person name="Salse J."/>
            <person name="Berges H."/>
            <person name="Guyot R."/>
            <person name="Gouzy J."/>
            <person name="Peret B."/>
        </authorList>
    </citation>
    <scope>NUCLEOTIDE SEQUENCE [LARGE SCALE GENOMIC DNA]</scope>
    <source>
        <strain evidence="6">cv. Amiga</strain>
    </source>
</reference>
<dbReference type="Pfam" id="PF00249">
    <property type="entry name" value="Myb_DNA-binding"/>
    <property type="match status" value="1"/>
</dbReference>
<dbReference type="SMART" id="SM00717">
    <property type="entry name" value="SANT"/>
    <property type="match status" value="1"/>
</dbReference>
<dbReference type="GO" id="GO:0005634">
    <property type="term" value="C:nucleus"/>
    <property type="evidence" value="ECO:0007669"/>
    <property type="project" value="UniProtKB-SubCell"/>
</dbReference>